<reference evidence="1 2" key="1">
    <citation type="submission" date="2024-06" db="EMBL/GenBank/DDBJ databases">
        <authorList>
            <person name="Campbell A.G."/>
        </authorList>
    </citation>
    <scope>NUCLEOTIDE SEQUENCE [LARGE SCALE GENOMIC DNA]</scope>
    <source>
        <strain evidence="1 2">EM12</strain>
    </source>
</reference>
<comment type="caution">
    <text evidence="1">The sequence shown here is derived from an EMBL/GenBank/DDBJ whole genome shotgun (WGS) entry which is preliminary data.</text>
</comment>
<name>A0ABV1QGJ6_9HYPH</name>
<evidence type="ECO:0008006" key="3">
    <source>
        <dbReference type="Google" id="ProtNLM"/>
    </source>
</evidence>
<evidence type="ECO:0000313" key="1">
    <source>
        <dbReference type="EMBL" id="MER2248514.1"/>
    </source>
</evidence>
<dbReference type="Proteomes" id="UP001480955">
    <property type="component" value="Unassembled WGS sequence"/>
</dbReference>
<keyword evidence="2" id="KW-1185">Reference proteome</keyword>
<protein>
    <recommendedName>
        <fullName evidence="3">DUF4279 domain-containing protein</fullName>
    </recommendedName>
</protein>
<dbReference type="EMBL" id="JBELQE010000010">
    <property type="protein sequence ID" value="MER2248514.1"/>
    <property type="molecule type" value="Genomic_DNA"/>
</dbReference>
<proteinExistence type="predicted"/>
<dbReference type="RefSeq" id="WP_350391737.1">
    <property type="nucleotide sequence ID" value="NZ_JBELQE010000010.1"/>
</dbReference>
<accession>A0ABV1QGJ6</accession>
<sequence>MERDRTRISLRIRHPSRPAAELCEALPFAPGRTWDVGAPRTSPKGTPLPGCNADTYATFPLSEGTGWPAEAVAAAAERVAPHGARFLAWRAEGGTVAFFVGWFMAGGNSGDLFEPGLLARLGALGVGLSLDIYAGADEEQ</sequence>
<organism evidence="1 2">
    <name type="scientific">Methylorubrum podarium</name>
    <dbReference type="NCBI Taxonomy" id="200476"/>
    <lineage>
        <taxon>Bacteria</taxon>
        <taxon>Pseudomonadati</taxon>
        <taxon>Pseudomonadota</taxon>
        <taxon>Alphaproteobacteria</taxon>
        <taxon>Hyphomicrobiales</taxon>
        <taxon>Methylobacteriaceae</taxon>
        <taxon>Methylorubrum</taxon>
    </lineage>
</organism>
<gene>
    <name evidence="1" type="ORF">ABS772_01180</name>
</gene>
<evidence type="ECO:0000313" key="2">
    <source>
        <dbReference type="Proteomes" id="UP001480955"/>
    </source>
</evidence>